<keyword evidence="2" id="KW-1133">Transmembrane helix</keyword>
<dbReference type="Pfam" id="PF00226">
    <property type="entry name" value="DnaJ"/>
    <property type="match status" value="1"/>
</dbReference>
<dbReference type="KEGG" id="mtt:Ftrac_2265"/>
<dbReference type="Gene3D" id="1.10.287.110">
    <property type="entry name" value="DnaJ domain"/>
    <property type="match status" value="1"/>
</dbReference>
<dbReference type="SMART" id="SM00271">
    <property type="entry name" value="DnaJ"/>
    <property type="match status" value="1"/>
</dbReference>
<feature type="transmembrane region" description="Helical" evidence="2">
    <location>
        <begin position="116"/>
        <end position="138"/>
    </location>
</feature>
<keyword evidence="5" id="KW-1185">Reference proteome</keyword>
<dbReference type="GO" id="GO:0005737">
    <property type="term" value="C:cytoplasm"/>
    <property type="evidence" value="ECO:0007669"/>
    <property type="project" value="TreeGrafter"/>
</dbReference>
<organism evidence="4 5">
    <name type="scientific">Marivirga tractuosa (strain ATCC 23168 / DSM 4126 / NBRC 15989 / NCIMB 1408 / VKM B-1430 / H-43)</name>
    <name type="common">Microscilla tractuosa</name>
    <name type="synonym">Flexibacter tractuosus</name>
    <dbReference type="NCBI Taxonomy" id="643867"/>
    <lineage>
        <taxon>Bacteria</taxon>
        <taxon>Pseudomonadati</taxon>
        <taxon>Bacteroidota</taxon>
        <taxon>Cytophagia</taxon>
        <taxon>Cytophagales</taxon>
        <taxon>Marivirgaceae</taxon>
        <taxon>Marivirga</taxon>
    </lineage>
</organism>
<evidence type="ECO:0000313" key="4">
    <source>
        <dbReference type="EMBL" id="ADR22244.1"/>
    </source>
</evidence>
<dbReference type="OrthoDB" id="1495940at2"/>
<dbReference type="CDD" id="cd06257">
    <property type="entry name" value="DnaJ"/>
    <property type="match status" value="1"/>
</dbReference>
<protein>
    <submittedName>
        <fullName evidence="4">Heat shock protein DnaJ domain protein</fullName>
    </submittedName>
</protein>
<feature type="transmembrane region" description="Helical" evidence="2">
    <location>
        <begin position="223"/>
        <end position="244"/>
    </location>
</feature>
<dbReference type="eggNOG" id="COG0484">
    <property type="taxonomic scope" value="Bacteria"/>
</dbReference>
<dbReference type="STRING" id="643867.Ftrac_2265"/>
<dbReference type="PROSITE" id="PS50076">
    <property type="entry name" value="DNAJ_2"/>
    <property type="match status" value="1"/>
</dbReference>
<dbReference type="PANTHER" id="PTHR43096">
    <property type="entry name" value="DNAJ HOMOLOG 1, MITOCHONDRIAL-RELATED"/>
    <property type="match status" value="1"/>
</dbReference>
<dbReference type="SUPFAM" id="SSF46565">
    <property type="entry name" value="Chaperone J-domain"/>
    <property type="match status" value="1"/>
</dbReference>
<keyword evidence="1" id="KW-0143">Chaperone</keyword>
<evidence type="ECO:0000256" key="2">
    <source>
        <dbReference type="SAM" id="Phobius"/>
    </source>
</evidence>
<feature type="transmembrane region" description="Helical" evidence="2">
    <location>
        <begin position="250"/>
        <end position="269"/>
    </location>
</feature>
<evidence type="ECO:0000256" key="1">
    <source>
        <dbReference type="ARBA" id="ARBA00023186"/>
    </source>
</evidence>
<keyword evidence="4" id="KW-0346">Stress response</keyword>
<dbReference type="AlphaFoldDB" id="E4TKU1"/>
<name>E4TKU1_MARTH</name>
<dbReference type="Proteomes" id="UP000008720">
    <property type="component" value="Chromosome"/>
</dbReference>
<accession>E4TKU1</accession>
<dbReference type="EMBL" id="CP002349">
    <property type="protein sequence ID" value="ADR22244.1"/>
    <property type="molecule type" value="Genomic_DNA"/>
</dbReference>
<evidence type="ECO:0000259" key="3">
    <source>
        <dbReference type="PROSITE" id="PS50076"/>
    </source>
</evidence>
<dbReference type="GO" id="GO:0042026">
    <property type="term" value="P:protein refolding"/>
    <property type="evidence" value="ECO:0007669"/>
    <property type="project" value="TreeGrafter"/>
</dbReference>
<dbReference type="InterPro" id="IPR001623">
    <property type="entry name" value="DnaJ_domain"/>
</dbReference>
<feature type="domain" description="J" evidence="3">
    <location>
        <begin position="10"/>
        <end position="77"/>
    </location>
</feature>
<dbReference type="HOGENOM" id="CLU_1029757_0_0_10"/>
<dbReference type="GO" id="GO:0051082">
    <property type="term" value="F:unfolded protein binding"/>
    <property type="evidence" value="ECO:0007669"/>
    <property type="project" value="TreeGrafter"/>
</dbReference>
<keyword evidence="2" id="KW-0812">Transmembrane</keyword>
<dbReference type="PANTHER" id="PTHR43096:SF52">
    <property type="entry name" value="DNAJ HOMOLOG 1, MITOCHONDRIAL-RELATED"/>
    <property type="match status" value="1"/>
</dbReference>
<dbReference type="InterPro" id="IPR036869">
    <property type="entry name" value="J_dom_sf"/>
</dbReference>
<keyword evidence="2" id="KW-0472">Membrane</keyword>
<evidence type="ECO:0000313" key="5">
    <source>
        <dbReference type="Proteomes" id="UP000008720"/>
    </source>
</evidence>
<gene>
    <name evidence="4" type="ordered locus">Ftrac_2265</name>
</gene>
<dbReference type="PRINTS" id="PR00625">
    <property type="entry name" value="JDOMAIN"/>
</dbReference>
<sequence length="270" mass="31487">MARTTKTYLESISVLGLTAGASLEEIKEAYRKLAKQYHPDVYKLDNGEKFKEISSAYYFLKKHPDPPLENEAYTPSAVTDYESRRKAYKARQRKKKANEAAQKAQMFEWLFAKVRLFVLVIFIFNSLLAVDYFLPLVFEEVHVLQMHTTKIMNRHGANDGSSRKDYSYEAELDNGLTFKFKQRELNKIDIDESLILGRSRIFNEAELLQDKNAKITVYNQYGVFRIFGLLIPASLSLVIAYFHFVENNDYKLTIFLLLILFFIIQLFLII</sequence>
<proteinExistence type="predicted"/>
<reference evidence="4 5" key="1">
    <citation type="journal article" date="2011" name="Stand. Genomic Sci.">
        <title>Complete genome sequence of Marivirga tractuosa type strain (H-43).</title>
        <authorList>
            <person name="Pagani I."/>
            <person name="Chertkov O."/>
            <person name="Lapidus A."/>
            <person name="Lucas S."/>
            <person name="Del Rio T.G."/>
            <person name="Tice H."/>
            <person name="Copeland A."/>
            <person name="Cheng J.F."/>
            <person name="Nolan M."/>
            <person name="Saunders E."/>
            <person name="Pitluck S."/>
            <person name="Held B."/>
            <person name="Goodwin L."/>
            <person name="Liolios K."/>
            <person name="Ovchinikova G."/>
            <person name="Ivanova N."/>
            <person name="Mavromatis K."/>
            <person name="Pati A."/>
            <person name="Chen A."/>
            <person name="Palaniappan K."/>
            <person name="Land M."/>
            <person name="Hauser L."/>
            <person name="Jeffries C.D."/>
            <person name="Detter J.C."/>
            <person name="Han C."/>
            <person name="Tapia R."/>
            <person name="Ngatchou-Djao O.D."/>
            <person name="Rohde M."/>
            <person name="Goker M."/>
            <person name="Spring S."/>
            <person name="Sikorski J."/>
            <person name="Woyke T."/>
            <person name="Bristow J."/>
            <person name="Eisen J.A."/>
            <person name="Markowitz V."/>
            <person name="Hugenholtz P."/>
            <person name="Klenk H.P."/>
            <person name="Kyrpides N.C."/>
        </authorList>
    </citation>
    <scope>NUCLEOTIDE SEQUENCE [LARGE SCALE GENOMIC DNA]</scope>
    <source>
        <strain evidence="5">ATCC 23168 / DSM 4126 / NBRC 15989 / NCIMB 1408 / VKM B-1430 / H-43</strain>
    </source>
</reference>